<dbReference type="EMBL" id="CAJOBC010089765">
    <property type="protein sequence ID" value="CAF4383857.1"/>
    <property type="molecule type" value="Genomic_DNA"/>
</dbReference>
<dbReference type="SMART" id="SM00248">
    <property type="entry name" value="ANK"/>
    <property type="match status" value="2"/>
</dbReference>
<evidence type="ECO:0000313" key="3">
    <source>
        <dbReference type="EMBL" id="CAF1524858.1"/>
    </source>
</evidence>
<dbReference type="Gene3D" id="1.25.40.20">
    <property type="entry name" value="Ankyrin repeat-containing domain"/>
    <property type="match status" value="1"/>
</dbReference>
<dbReference type="Proteomes" id="UP000663829">
    <property type="component" value="Unassembled WGS sequence"/>
</dbReference>
<dbReference type="PROSITE" id="PS50088">
    <property type="entry name" value="ANK_REPEAT"/>
    <property type="match status" value="1"/>
</dbReference>
<dbReference type="Gene3D" id="3.90.176.10">
    <property type="entry name" value="Toxin ADP-ribosyltransferase, Chain A, domain 1"/>
    <property type="match status" value="1"/>
</dbReference>
<keyword evidence="1" id="KW-0040">ANK repeat</keyword>
<proteinExistence type="predicted"/>
<dbReference type="InterPro" id="IPR002110">
    <property type="entry name" value="Ankyrin_rpt"/>
</dbReference>
<protein>
    <submittedName>
        <fullName evidence="3">Uncharacterized protein</fullName>
    </submittedName>
</protein>
<evidence type="ECO:0000313" key="2">
    <source>
        <dbReference type="EMBL" id="CAF1355738.1"/>
    </source>
</evidence>
<evidence type="ECO:0000256" key="1">
    <source>
        <dbReference type="PROSITE-ProRule" id="PRU00023"/>
    </source>
</evidence>
<name>A0A815USQ1_9BILA</name>
<feature type="repeat" description="ANK" evidence="1">
    <location>
        <begin position="57"/>
        <end position="77"/>
    </location>
</feature>
<dbReference type="Proteomes" id="UP000681722">
    <property type="component" value="Unassembled WGS sequence"/>
</dbReference>
<dbReference type="PROSITE" id="PS50297">
    <property type="entry name" value="ANK_REP_REGION"/>
    <property type="match status" value="1"/>
</dbReference>
<dbReference type="OrthoDB" id="539213at2759"/>
<dbReference type="EMBL" id="CAJNOQ010024201">
    <property type="protein sequence ID" value="CAF1524858.1"/>
    <property type="molecule type" value="Genomic_DNA"/>
</dbReference>
<dbReference type="AlphaFoldDB" id="A0A815USQ1"/>
<accession>A0A815USQ1</accession>
<comment type="caution">
    <text evidence="3">The sequence shown here is derived from an EMBL/GenBank/DDBJ whole genome shotgun (WGS) entry which is preliminary data.</text>
</comment>
<dbReference type="EMBL" id="CAJOBA010044597">
    <property type="protein sequence ID" value="CAF4166066.1"/>
    <property type="molecule type" value="Genomic_DNA"/>
</dbReference>
<reference evidence="3" key="1">
    <citation type="submission" date="2021-02" db="EMBL/GenBank/DDBJ databases">
        <authorList>
            <person name="Nowell W R."/>
        </authorList>
    </citation>
    <scope>NUCLEOTIDE SEQUENCE</scope>
</reference>
<dbReference type="EMBL" id="CAJNOK010022950">
    <property type="protein sequence ID" value="CAF1355738.1"/>
    <property type="molecule type" value="Genomic_DNA"/>
</dbReference>
<dbReference type="Pfam" id="PF12796">
    <property type="entry name" value="Ank_2"/>
    <property type="match status" value="1"/>
</dbReference>
<dbReference type="SUPFAM" id="SSF56399">
    <property type="entry name" value="ADP-ribosylation"/>
    <property type="match status" value="1"/>
</dbReference>
<dbReference type="Proteomes" id="UP000677228">
    <property type="component" value="Unassembled WGS sequence"/>
</dbReference>
<evidence type="ECO:0000313" key="5">
    <source>
        <dbReference type="EMBL" id="CAF4383857.1"/>
    </source>
</evidence>
<evidence type="ECO:0000313" key="4">
    <source>
        <dbReference type="EMBL" id="CAF4166066.1"/>
    </source>
</evidence>
<keyword evidence="6" id="KW-1185">Reference proteome</keyword>
<dbReference type="InterPro" id="IPR036770">
    <property type="entry name" value="Ankyrin_rpt-contain_sf"/>
</dbReference>
<evidence type="ECO:0000313" key="6">
    <source>
        <dbReference type="Proteomes" id="UP000663829"/>
    </source>
</evidence>
<dbReference type="Proteomes" id="UP000682733">
    <property type="component" value="Unassembled WGS sequence"/>
</dbReference>
<dbReference type="SUPFAM" id="SSF48403">
    <property type="entry name" value="Ankyrin repeat"/>
    <property type="match status" value="1"/>
</dbReference>
<gene>
    <name evidence="3" type="ORF">GPM918_LOCUS37724</name>
    <name evidence="2" type="ORF">OVA965_LOCUS31009</name>
    <name evidence="5" type="ORF">SRO942_LOCUS38503</name>
    <name evidence="4" type="ORF">TMI583_LOCUS31828</name>
</gene>
<sequence>MGNSESTLQREEKRILRQPQQGEVSEFYWACRNGEAERVKELLQTIPYDDLNRLEPNGSTPLHAASYAGQAEVVRLLSYERGCRRDRLNLHGLTAYEEAASEEIRQLFHRPNGKNRFCEDESDNEPLASQIFKVTTKEEAEGDDDVDDDFVGDQWVADLRSKDQIEDAKQFDAAAKAISQSKITMAVAKMLDKENDLHTWMNDVRTLIHHEVTEAHPEFEKCISLLEKGLKEKRPEPLLRLYTLETPFYKALATYSSIPLTLPLYGLLDKLKPRHFHGTSYRGLKMTSEDLRPYRWALKKKGTVSTQTFCSTSLDRSVAERFAGTSTDEKQSVLMIFTFPTKCDTAINLGKLSEKLPCISEYEDEAEVLVLASTLFIVNQMDTEARPMTVHLENVEVKRRNLLSSLKYIYDQSKKQHW</sequence>
<organism evidence="3 6">
    <name type="scientific">Didymodactylos carnosus</name>
    <dbReference type="NCBI Taxonomy" id="1234261"/>
    <lineage>
        <taxon>Eukaryota</taxon>
        <taxon>Metazoa</taxon>
        <taxon>Spiralia</taxon>
        <taxon>Gnathifera</taxon>
        <taxon>Rotifera</taxon>
        <taxon>Eurotatoria</taxon>
        <taxon>Bdelloidea</taxon>
        <taxon>Philodinida</taxon>
        <taxon>Philodinidae</taxon>
        <taxon>Didymodactylos</taxon>
    </lineage>
</organism>